<dbReference type="Proteomes" id="UP001057498">
    <property type="component" value="Chromosome"/>
</dbReference>
<organism evidence="1 2">
    <name type="scientific">Sphaerotilus microaerophilus</name>
    <dbReference type="NCBI Taxonomy" id="2914710"/>
    <lineage>
        <taxon>Bacteria</taxon>
        <taxon>Pseudomonadati</taxon>
        <taxon>Pseudomonadota</taxon>
        <taxon>Betaproteobacteria</taxon>
        <taxon>Burkholderiales</taxon>
        <taxon>Sphaerotilaceae</taxon>
        <taxon>Sphaerotilus</taxon>
    </lineage>
</organism>
<reference evidence="1" key="1">
    <citation type="submission" date="2022-04" db="EMBL/GenBank/DDBJ databases">
        <title>Whole genome sequence of Sphaerotilus sp. FB-5.</title>
        <authorList>
            <person name="Takeda M."/>
            <person name="Narihara S."/>
            <person name="Akimoto M."/>
            <person name="Akimoto R."/>
            <person name="Nishiyashiki S."/>
            <person name="Murakami T."/>
        </authorList>
    </citation>
    <scope>NUCLEOTIDE SEQUENCE</scope>
    <source>
        <strain evidence="1">FB-5</strain>
    </source>
</reference>
<proteinExistence type="predicted"/>
<sequence length="400" mass="43916">MAKSLADSAHVYQHRLAARRSSAERDWVLAIGQWDQLLTYWPDDIEALTSKARIISVELSQPDDAFVIYEIAAKYAPWNVEARYGLCETKSKTDRYYEGIRACEDVLELKKNHIGALRGIAGLLARAGQVKSSEDVYKRLIEQLDTREQLDEVLADLKGHPETAVSGSNAPLRLVPILRAFWESDTLSLQRQDRIKLQEIISQRLDPVVEAALSGVANNTGNVDSVELEIQGLAHLGGDERALADLMVQLSRGGALFVKEGLNQGVLAHLRSLESRVPEQLGRSHPFNKTALQFRVLSVLNGNRGEQARSDGRDALLKLARLAYGPHSLEMQQALSTAAVLSQFDGNTRGRLVALAESQAILEGVMGPGSEQAASLLGKLISSVDDVGDRPSLEPLLLRY</sequence>
<dbReference type="Gene3D" id="1.25.40.10">
    <property type="entry name" value="Tetratricopeptide repeat domain"/>
    <property type="match status" value="1"/>
</dbReference>
<keyword evidence="2" id="KW-1185">Reference proteome</keyword>
<accession>A0ABN6PPJ8</accession>
<evidence type="ECO:0000313" key="1">
    <source>
        <dbReference type="EMBL" id="BDI05992.1"/>
    </source>
</evidence>
<dbReference type="EMBL" id="AP025730">
    <property type="protein sequence ID" value="BDI05992.1"/>
    <property type="molecule type" value="Genomic_DNA"/>
</dbReference>
<dbReference type="SUPFAM" id="SSF48452">
    <property type="entry name" value="TPR-like"/>
    <property type="match status" value="1"/>
</dbReference>
<evidence type="ECO:0000313" key="2">
    <source>
        <dbReference type="Proteomes" id="UP001057498"/>
    </source>
</evidence>
<protein>
    <recommendedName>
        <fullName evidence="3">Tetratricopeptide repeat protein</fullName>
    </recommendedName>
</protein>
<dbReference type="InterPro" id="IPR011990">
    <property type="entry name" value="TPR-like_helical_dom_sf"/>
</dbReference>
<name>A0ABN6PPJ8_9BURK</name>
<gene>
    <name evidence="1" type="ORF">CATMQ487_29620</name>
</gene>
<evidence type="ECO:0008006" key="3">
    <source>
        <dbReference type="Google" id="ProtNLM"/>
    </source>
</evidence>